<reference evidence="8 9" key="1">
    <citation type="submission" date="2013-10" db="EMBL/GenBank/DDBJ databases">
        <title>The Genome Sequence of Acinetobacter tjernbergiae CIP107465.</title>
        <authorList>
            <consortium name="The Broad Institute Genomics Platform"/>
            <consortium name="The Broad Institute Genome Sequencing Center for Infectious Disease"/>
            <person name="Cerqueira G."/>
            <person name="Feldgarden M."/>
            <person name="Courvalin P."/>
            <person name="Grillot-Courvalin C."/>
            <person name="Clermont D."/>
            <person name="Rocha E."/>
            <person name="Yoon E.-J."/>
            <person name="Nemec A."/>
            <person name="Young S.K."/>
            <person name="Zeng Q."/>
            <person name="Gargeya S."/>
            <person name="Fitzgerald M."/>
            <person name="Abouelleil A."/>
            <person name="Alvarado L."/>
            <person name="Berlin A.M."/>
            <person name="Chapman S.B."/>
            <person name="Gainer-Dewar J."/>
            <person name="Goldberg J."/>
            <person name="Gnerre S."/>
            <person name="Griggs A."/>
            <person name="Gujja S."/>
            <person name="Hansen M."/>
            <person name="Howarth C."/>
            <person name="Imamovic A."/>
            <person name="Ireland A."/>
            <person name="Larimer J."/>
            <person name="McCowan C."/>
            <person name="Murphy C."/>
            <person name="Pearson M."/>
            <person name="Poon T.W."/>
            <person name="Priest M."/>
            <person name="Roberts A."/>
            <person name="Saif S."/>
            <person name="Shea T."/>
            <person name="Sykes S."/>
            <person name="Wortman J."/>
            <person name="Nusbaum C."/>
            <person name="Birren B."/>
        </authorList>
    </citation>
    <scope>NUCLEOTIDE SEQUENCE [LARGE SCALE GENOMIC DNA]</scope>
    <source>
        <strain evidence="8 9">CIP 107465</strain>
    </source>
</reference>
<dbReference type="Pfam" id="PF17836">
    <property type="entry name" value="PglD_N"/>
    <property type="match status" value="1"/>
</dbReference>
<dbReference type="OrthoDB" id="9794407at2"/>
<dbReference type="GO" id="GO:0016746">
    <property type="term" value="F:acyltransferase activity"/>
    <property type="evidence" value="ECO:0007669"/>
    <property type="project" value="UniProtKB-KW"/>
</dbReference>
<dbReference type="CDD" id="cd03360">
    <property type="entry name" value="LbH_AT_putative"/>
    <property type="match status" value="1"/>
</dbReference>
<accession>V2W9R0</accession>
<evidence type="ECO:0000256" key="1">
    <source>
        <dbReference type="ARBA" id="ARBA00007274"/>
    </source>
</evidence>
<organism evidence="8 9">
    <name type="scientific">Acinetobacter tjernbergiae DSM 14971 = CIP 107465</name>
    <dbReference type="NCBI Taxonomy" id="1120928"/>
    <lineage>
        <taxon>Bacteria</taxon>
        <taxon>Pseudomonadati</taxon>
        <taxon>Pseudomonadota</taxon>
        <taxon>Gammaproteobacteria</taxon>
        <taxon>Moraxellales</taxon>
        <taxon>Moraxellaceae</taxon>
        <taxon>Acinetobacter</taxon>
    </lineage>
</organism>
<dbReference type="InterPro" id="IPR001451">
    <property type="entry name" value="Hexapep"/>
</dbReference>
<dbReference type="PATRIC" id="fig|1120928.5.peg.842"/>
<evidence type="ECO:0000313" key="9">
    <source>
        <dbReference type="Proteomes" id="UP000017404"/>
    </source>
</evidence>
<dbReference type="EMBL" id="AYEV01000006">
    <property type="protein sequence ID" value="ESK56749.1"/>
    <property type="molecule type" value="Genomic_DNA"/>
</dbReference>
<keyword evidence="9" id="KW-1185">Reference proteome</keyword>
<keyword evidence="3" id="KW-0677">Repeat</keyword>
<dbReference type="PANTHER" id="PTHR43300:SF7">
    <property type="entry name" value="UDP-N-ACETYLBACILLOSAMINE N-ACETYLTRANSFERASE"/>
    <property type="match status" value="1"/>
</dbReference>
<dbReference type="RefSeq" id="WP_018677759.1">
    <property type="nucleotide sequence ID" value="NZ_AYEV01000006.1"/>
</dbReference>
<dbReference type="STRING" id="202955.GCA_000759995_02843"/>
<comment type="similarity">
    <text evidence="1">Belongs to the transferase hexapeptide repeat family.</text>
</comment>
<dbReference type="Gene3D" id="2.160.10.10">
    <property type="entry name" value="Hexapeptide repeat proteins"/>
    <property type="match status" value="1"/>
</dbReference>
<dbReference type="Pfam" id="PF00132">
    <property type="entry name" value="Hexapep"/>
    <property type="match status" value="1"/>
</dbReference>
<dbReference type="AlphaFoldDB" id="V2W9R0"/>
<evidence type="ECO:0000256" key="4">
    <source>
        <dbReference type="ARBA" id="ARBA00023315"/>
    </source>
</evidence>
<dbReference type="PROSITE" id="PS00101">
    <property type="entry name" value="HEXAPEP_TRANSFERASES"/>
    <property type="match status" value="1"/>
</dbReference>
<evidence type="ECO:0000256" key="3">
    <source>
        <dbReference type="ARBA" id="ARBA00022737"/>
    </source>
</evidence>
<evidence type="ECO:0000256" key="5">
    <source>
        <dbReference type="PIRSR" id="PIRSR620019-1"/>
    </source>
</evidence>
<protein>
    <recommendedName>
        <fullName evidence="7">PglD N-terminal domain-containing protein</fullName>
    </recommendedName>
</protein>
<feature type="site" description="Increases basicity of active site His" evidence="5">
    <location>
        <position position="135"/>
    </location>
</feature>
<comment type="caution">
    <text evidence="8">The sequence shown here is derived from an EMBL/GenBank/DDBJ whole genome shotgun (WGS) entry which is preliminary data.</text>
</comment>
<keyword evidence="2" id="KW-0808">Transferase</keyword>
<feature type="domain" description="PglD N-terminal" evidence="7">
    <location>
        <begin position="3"/>
        <end position="78"/>
    </location>
</feature>
<feature type="binding site" evidence="6">
    <location>
        <position position="67"/>
    </location>
    <ligand>
        <name>substrate</name>
    </ligand>
</feature>
<proteinExistence type="inferred from homology"/>
<name>V2W9R0_9GAMM</name>
<evidence type="ECO:0000259" key="7">
    <source>
        <dbReference type="Pfam" id="PF17836"/>
    </source>
</evidence>
<dbReference type="NCBIfam" id="TIGR03570">
    <property type="entry name" value="NeuD_NnaD"/>
    <property type="match status" value="1"/>
</dbReference>
<dbReference type="PANTHER" id="PTHR43300">
    <property type="entry name" value="ACETYLTRANSFERASE"/>
    <property type="match status" value="1"/>
</dbReference>
<evidence type="ECO:0000313" key="8">
    <source>
        <dbReference type="EMBL" id="ESK56749.1"/>
    </source>
</evidence>
<dbReference type="Proteomes" id="UP000017404">
    <property type="component" value="Unassembled WGS sequence"/>
</dbReference>
<evidence type="ECO:0000256" key="6">
    <source>
        <dbReference type="PIRSR" id="PIRSR620019-2"/>
    </source>
</evidence>
<keyword evidence="4" id="KW-0012">Acyltransferase</keyword>
<feature type="active site" description="Proton acceptor" evidence="5">
    <location>
        <position position="134"/>
    </location>
</feature>
<dbReference type="InterPro" id="IPR041561">
    <property type="entry name" value="PglD_N"/>
</dbReference>
<gene>
    <name evidence="8" type="ORF">F990_00821</name>
</gene>
<dbReference type="Gene3D" id="3.40.50.20">
    <property type="match status" value="1"/>
</dbReference>
<dbReference type="InterPro" id="IPR020019">
    <property type="entry name" value="AcTrfase_PglD-like"/>
</dbReference>
<dbReference type="SUPFAM" id="SSF51161">
    <property type="entry name" value="Trimeric LpxA-like enzymes"/>
    <property type="match status" value="1"/>
</dbReference>
<dbReference type="InterPro" id="IPR018357">
    <property type="entry name" value="Hexapep_transf_CS"/>
</dbReference>
<sequence>MNKLIIIGAGGMGREVAWLARRCNRKIVGFLDDTIEKQNLVFNEVPVLGLVESYEKYLDCDFILGIGNPRAREKIINNVLKKVKNFATLVDPTALIGENVNLGEGVIIGAGSILTLDIKVGNHVIININTTISHDVIIKDYVTIAPNVALSGNIEVGKLVEIGTNAAVREKLHINNGAMIGMGAVVTKDISNNKIVIGNPAKNFKEY</sequence>
<dbReference type="eggNOG" id="COG0110">
    <property type="taxonomic scope" value="Bacteria"/>
</dbReference>
<dbReference type="InterPro" id="IPR011004">
    <property type="entry name" value="Trimer_LpxA-like_sf"/>
</dbReference>
<evidence type="ECO:0000256" key="2">
    <source>
        <dbReference type="ARBA" id="ARBA00022679"/>
    </source>
</evidence>
<dbReference type="InterPro" id="IPR050179">
    <property type="entry name" value="Trans_hexapeptide_repeat"/>
</dbReference>